<dbReference type="Proteomes" id="UP000022910">
    <property type="component" value="Unassembled WGS sequence"/>
</dbReference>
<gene>
    <name evidence="1" type="ORF">RirG_227040</name>
</gene>
<accession>A0A015IDR0</accession>
<reference evidence="1 2" key="1">
    <citation type="submission" date="2014-02" db="EMBL/GenBank/DDBJ databases">
        <title>Single nucleus genome sequencing reveals high similarity among nuclei of an endomycorrhizal fungus.</title>
        <authorList>
            <person name="Lin K."/>
            <person name="Geurts R."/>
            <person name="Zhang Z."/>
            <person name="Limpens E."/>
            <person name="Saunders D.G."/>
            <person name="Mu D."/>
            <person name="Pang E."/>
            <person name="Cao H."/>
            <person name="Cha H."/>
            <person name="Lin T."/>
            <person name="Zhou Q."/>
            <person name="Shang Y."/>
            <person name="Li Y."/>
            <person name="Ivanov S."/>
            <person name="Sharma T."/>
            <person name="Velzen R.V."/>
            <person name="Ruijter N.D."/>
            <person name="Aanen D.K."/>
            <person name="Win J."/>
            <person name="Kamoun S."/>
            <person name="Bisseling T."/>
            <person name="Huang S."/>
        </authorList>
    </citation>
    <scope>NUCLEOTIDE SEQUENCE [LARGE SCALE GENOMIC DNA]</scope>
    <source>
        <strain evidence="2">DAOM197198w</strain>
    </source>
</reference>
<comment type="caution">
    <text evidence="1">The sequence shown here is derived from an EMBL/GenBank/DDBJ whole genome shotgun (WGS) entry which is preliminary data.</text>
</comment>
<sequence>MEDMENWFITCDSTEHRWNALAWRSCNSTNSRKNFVNEKGVRWNCEVDNEEDLDRRGCFNSERSKEDSRKNESIQSTG</sequence>
<organism evidence="1 2">
    <name type="scientific">Rhizophagus irregularis (strain DAOM 197198w)</name>
    <name type="common">Glomus intraradices</name>
    <dbReference type="NCBI Taxonomy" id="1432141"/>
    <lineage>
        <taxon>Eukaryota</taxon>
        <taxon>Fungi</taxon>
        <taxon>Fungi incertae sedis</taxon>
        <taxon>Mucoromycota</taxon>
        <taxon>Glomeromycotina</taxon>
        <taxon>Glomeromycetes</taxon>
        <taxon>Glomerales</taxon>
        <taxon>Glomeraceae</taxon>
        <taxon>Rhizophagus</taxon>
    </lineage>
</organism>
<name>A0A015IDR0_RHIIW</name>
<dbReference type="HOGENOM" id="CLU_2623312_0_0_1"/>
<evidence type="ECO:0000313" key="2">
    <source>
        <dbReference type="Proteomes" id="UP000022910"/>
    </source>
</evidence>
<proteinExistence type="predicted"/>
<dbReference type="EMBL" id="JEMT01028262">
    <property type="protein sequence ID" value="EXX55257.1"/>
    <property type="molecule type" value="Genomic_DNA"/>
</dbReference>
<protein>
    <submittedName>
        <fullName evidence="1">Uncharacterized protein</fullName>
    </submittedName>
</protein>
<keyword evidence="2" id="KW-1185">Reference proteome</keyword>
<evidence type="ECO:0000313" key="1">
    <source>
        <dbReference type="EMBL" id="EXX55257.1"/>
    </source>
</evidence>
<dbReference type="AlphaFoldDB" id="A0A015IDR0"/>